<gene>
    <name evidence="2" type="ORF">CYMTET_8249</name>
</gene>
<dbReference type="EMBL" id="LGRX02002515">
    <property type="protein sequence ID" value="KAK3284082.1"/>
    <property type="molecule type" value="Genomic_DNA"/>
</dbReference>
<feature type="compositionally biased region" description="Basic and acidic residues" evidence="1">
    <location>
        <begin position="90"/>
        <end position="111"/>
    </location>
</feature>
<dbReference type="Proteomes" id="UP001190700">
    <property type="component" value="Unassembled WGS sequence"/>
</dbReference>
<comment type="caution">
    <text evidence="2">The sequence shown here is derived from an EMBL/GenBank/DDBJ whole genome shotgun (WGS) entry which is preliminary data.</text>
</comment>
<proteinExistence type="predicted"/>
<name>A0AAE0GTW9_9CHLO</name>
<dbReference type="AlphaFoldDB" id="A0AAE0GTW9"/>
<feature type="region of interest" description="Disordered" evidence="1">
    <location>
        <begin position="88"/>
        <end position="131"/>
    </location>
</feature>
<sequence length="334" mass="36448">MRGPKFRSVSWSEQSFATVRASTAGRASEANRVDFQCFSTCYRELLRVLHRAIPGLRALLEGGQAWIRCGRTCATRVATPCGTRASTLTHRGEGCNAQDKERRRPTKDRPLEGLVEPSGTSPFGASALSCSRSTGGSTDAFCPAPESMSHDGNFFGKLSSGWSNKLNNFGALINDPSVREKAGELLRSTAKNLGAQGQQQLGRVAQMGAGFGGHVAQIGAQVKVAHRARVKNRLDRQKQSNRQSHVKSGECDLQVGQLLYDAVPIYMRTQLWKSLLIHNETESCEVNSNVCDALYYQTLLQTPLRSTDTPKMRGASFEAGREMQAQPEGARSLL</sequence>
<evidence type="ECO:0000256" key="1">
    <source>
        <dbReference type="SAM" id="MobiDB-lite"/>
    </source>
</evidence>
<protein>
    <submittedName>
        <fullName evidence="2">Uncharacterized protein</fullName>
    </submittedName>
</protein>
<accession>A0AAE0GTW9</accession>
<organism evidence="2 3">
    <name type="scientific">Cymbomonas tetramitiformis</name>
    <dbReference type="NCBI Taxonomy" id="36881"/>
    <lineage>
        <taxon>Eukaryota</taxon>
        <taxon>Viridiplantae</taxon>
        <taxon>Chlorophyta</taxon>
        <taxon>Pyramimonadophyceae</taxon>
        <taxon>Pyramimonadales</taxon>
        <taxon>Pyramimonadaceae</taxon>
        <taxon>Cymbomonas</taxon>
    </lineage>
</organism>
<keyword evidence="3" id="KW-1185">Reference proteome</keyword>
<reference evidence="2 3" key="1">
    <citation type="journal article" date="2015" name="Genome Biol. Evol.">
        <title>Comparative Genomics of a Bacterivorous Green Alga Reveals Evolutionary Causalities and Consequences of Phago-Mixotrophic Mode of Nutrition.</title>
        <authorList>
            <person name="Burns J.A."/>
            <person name="Paasch A."/>
            <person name="Narechania A."/>
            <person name="Kim E."/>
        </authorList>
    </citation>
    <scope>NUCLEOTIDE SEQUENCE [LARGE SCALE GENOMIC DNA]</scope>
    <source>
        <strain evidence="2 3">PLY_AMNH</strain>
    </source>
</reference>
<feature type="compositionally biased region" description="Polar residues" evidence="1">
    <location>
        <begin position="118"/>
        <end position="131"/>
    </location>
</feature>
<evidence type="ECO:0000313" key="3">
    <source>
        <dbReference type="Proteomes" id="UP001190700"/>
    </source>
</evidence>
<evidence type="ECO:0000313" key="2">
    <source>
        <dbReference type="EMBL" id="KAK3284082.1"/>
    </source>
</evidence>